<dbReference type="CDD" id="cd02199">
    <property type="entry name" value="YjgF_YER057c_UK114_like_1"/>
    <property type="match status" value="1"/>
</dbReference>
<evidence type="ECO:0000313" key="1">
    <source>
        <dbReference type="EMBL" id="PXX04372.1"/>
    </source>
</evidence>
<dbReference type="AlphaFoldDB" id="A0A318HI17"/>
<evidence type="ECO:0000313" key="2">
    <source>
        <dbReference type="Proteomes" id="UP000247781"/>
    </source>
</evidence>
<protein>
    <submittedName>
        <fullName evidence="1">Enamine deaminase RidA (YjgF/YER057c/UK114 family)</fullName>
    </submittedName>
</protein>
<dbReference type="SUPFAM" id="SSF55298">
    <property type="entry name" value="YjgF-like"/>
    <property type="match status" value="1"/>
</dbReference>
<dbReference type="RefSeq" id="WP_110318776.1">
    <property type="nucleotide sequence ID" value="NZ_QJJU01000020.1"/>
</dbReference>
<organism evidence="1 2">
    <name type="scientific">Mycolicibacterium moriokaense</name>
    <dbReference type="NCBI Taxonomy" id="39691"/>
    <lineage>
        <taxon>Bacteria</taxon>
        <taxon>Bacillati</taxon>
        <taxon>Actinomycetota</taxon>
        <taxon>Actinomycetes</taxon>
        <taxon>Mycobacteriales</taxon>
        <taxon>Mycobacteriaceae</taxon>
        <taxon>Mycolicibacterium</taxon>
    </lineage>
</organism>
<proteinExistence type="predicted"/>
<reference evidence="1 2" key="2">
    <citation type="submission" date="2018-06" db="EMBL/GenBank/DDBJ databases">
        <title>Sequencing of bacterial isolates from soil warming experiment in Harvard Forest, Massachusetts, USA.</title>
        <authorList>
            <person name="Deangelis K.PhD."/>
        </authorList>
    </citation>
    <scope>NUCLEOTIDE SEQUENCE [LARGE SCALE GENOMIC DNA]</scope>
    <source>
        <strain evidence="1 2">GAS496</strain>
    </source>
</reference>
<name>A0A318HI17_9MYCO</name>
<sequence length="159" mass="15906">MTGSVASRLVQSGVTLGPAPAPAGAYTATHTVGELLFTSGQVAVDAEHGLVARGALGAEVDLETGIACARQCAINMLTQVAAALGDLDRVRRVVKLTVYVASAPGFTDQPLVANGASELINDAFGELGSHTRSAVGVAALPGGSPVEVEAILQIEGSSI</sequence>
<reference evidence="2" key="1">
    <citation type="submission" date="2018-05" db="EMBL/GenBank/DDBJ databases">
        <authorList>
            <person name="Deangelis K."/>
            <person name="Huntemann M."/>
            <person name="Clum A."/>
            <person name="Pillay M."/>
            <person name="Palaniappan K."/>
            <person name="Varghese N."/>
            <person name="Mikhailova N."/>
            <person name="Stamatis D."/>
            <person name="Reddy T."/>
            <person name="Daum C."/>
            <person name="Shapiro N."/>
            <person name="Ivanova N."/>
            <person name="Kyrpides N."/>
            <person name="Woyke T."/>
        </authorList>
    </citation>
    <scope>NUCLEOTIDE SEQUENCE [LARGE SCALE GENOMIC DNA]</scope>
    <source>
        <strain evidence="2">GAS496</strain>
    </source>
</reference>
<dbReference type="Pfam" id="PF01042">
    <property type="entry name" value="Ribonuc_L-PSP"/>
    <property type="match status" value="1"/>
</dbReference>
<dbReference type="InterPro" id="IPR013813">
    <property type="entry name" value="Endoribo_LPSP/chorism_mut-like"/>
</dbReference>
<dbReference type="Gene3D" id="3.30.1330.40">
    <property type="entry name" value="RutC-like"/>
    <property type="match status" value="1"/>
</dbReference>
<dbReference type="EMBL" id="QJJU01000020">
    <property type="protein sequence ID" value="PXX04372.1"/>
    <property type="molecule type" value="Genomic_DNA"/>
</dbReference>
<dbReference type="PANTHER" id="PTHR43760:SF1">
    <property type="entry name" value="ENDORIBONUCLEASE L-PSP_CHORISMATE MUTASE-LIKE DOMAIN-CONTAINING PROTEIN"/>
    <property type="match status" value="1"/>
</dbReference>
<dbReference type="InterPro" id="IPR006175">
    <property type="entry name" value="YjgF/YER057c/UK114"/>
</dbReference>
<dbReference type="OrthoDB" id="9806229at2"/>
<dbReference type="Proteomes" id="UP000247781">
    <property type="component" value="Unassembled WGS sequence"/>
</dbReference>
<dbReference type="InterPro" id="IPR035959">
    <property type="entry name" value="RutC-like_sf"/>
</dbReference>
<dbReference type="PANTHER" id="PTHR43760">
    <property type="entry name" value="ENDORIBONUCLEASE-RELATED"/>
    <property type="match status" value="1"/>
</dbReference>
<keyword evidence="2" id="KW-1185">Reference proteome</keyword>
<comment type="caution">
    <text evidence="1">The sequence shown here is derived from an EMBL/GenBank/DDBJ whole genome shotgun (WGS) entry which is preliminary data.</text>
</comment>
<accession>A0A318HI17</accession>
<gene>
    <name evidence="1" type="ORF">C8E89_120111</name>
</gene>